<evidence type="ECO:0000313" key="4">
    <source>
        <dbReference type="Proteomes" id="UP000641954"/>
    </source>
</evidence>
<evidence type="ECO:0000313" key="3">
    <source>
        <dbReference type="EMBL" id="MBD2546476.1"/>
    </source>
</evidence>
<dbReference type="RefSeq" id="WP_190879851.1">
    <property type="nucleotide sequence ID" value="NZ_JACJSK010000039.1"/>
</dbReference>
<keyword evidence="2" id="KW-0472">Membrane</keyword>
<evidence type="ECO:0000256" key="1">
    <source>
        <dbReference type="SAM" id="MobiDB-lite"/>
    </source>
</evidence>
<keyword evidence="2" id="KW-1133">Transmembrane helix</keyword>
<accession>A0ABR8EHX7</accession>
<dbReference type="EMBL" id="JACJSK010000039">
    <property type="protein sequence ID" value="MBD2546476.1"/>
    <property type="molecule type" value="Genomic_DNA"/>
</dbReference>
<feature type="transmembrane region" description="Helical" evidence="2">
    <location>
        <begin position="283"/>
        <end position="305"/>
    </location>
</feature>
<feature type="compositionally biased region" description="Polar residues" evidence="1">
    <location>
        <begin position="232"/>
        <end position="241"/>
    </location>
</feature>
<feature type="region of interest" description="Disordered" evidence="1">
    <location>
        <begin position="213"/>
        <end position="277"/>
    </location>
</feature>
<keyword evidence="4" id="KW-1185">Reference proteome</keyword>
<feature type="compositionally biased region" description="Low complexity" evidence="1">
    <location>
        <begin position="242"/>
        <end position="268"/>
    </location>
</feature>
<feature type="compositionally biased region" description="Basic and acidic residues" evidence="1">
    <location>
        <begin position="215"/>
        <end position="229"/>
    </location>
</feature>
<dbReference type="Proteomes" id="UP000641954">
    <property type="component" value="Unassembled WGS sequence"/>
</dbReference>
<name>A0ABR8EHX7_9CYAN</name>
<comment type="caution">
    <text evidence="3">The sequence shown here is derived from an EMBL/GenBank/DDBJ whole genome shotgun (WGS) entry which is preliminary data.</text>
</comment>
<sequence length="393" mass="43808">MDIIYVQSRGISKDYSWLDQNQTRIFDLPDNFKGMLKMVDGDYFSLVIYRAKGQLSLLVTALKSQNRIDNQTRKICNSLLWVGKDDDEATLRKLAIQALNGELAAKVDPAVVSENNTQGFTVNFDLLKPEKLGLPSVESNPPDDEEHKKHKVGNLSACKNELIGELDKYALPKRDGMLVVVGSTVSKSSLEREQVWRGLSDAISDDGWIDISSADSKKSSKENKGDNFRRQPFSSNHGTNISSQSEKSKSGTTSTPSSGLPTSSPTSSRNDKRTPEDSPIKKWIPIIFAFLIGLLIGIVGHYLYYTNIPNRQKEQIRQNEETISGQKQTISGQKQTIAAQEDTIAKKANTIEQEDKLIKDIRDYTKEFIDRGSPLVDRANALLSNEVINGIQK</sequence>
<protein>
    <submittedName>
        <fullName evidence="3">Uncharacterized protein</fullName>
    </submittedName>
</protein>
<evidence type="ECO:0000256" key="2">
    <source>
        <dbReference type="SAM" id="Phobius"/>
    </source>
</evidence>
<keyword evidence="2" id="KW-0812">Transmembrane</keyword>
<organism evidence="3 4">
    <name type="scientific">Planktothricoides raciborskii FACHB-1370</name>
    <dbReference type="NCBI Taxonomy" id="2949576"/>
    <lineage>
        <taxon>Bacteria</taxon>
        <taxon>Bacillati</taxon>
        <taxon>Cyanobacteriota</taxon>
        <taxon>Cyanophyceae</taxon>
        <taxon>Oscillatoriophycideae</taxon>
        <taxon>Oscillatoriales</taxon>
        <taxon>Oscillatoriaceae</taxon>
        <taxon>Planktothricoides</taxon>
    </lineage>
</organism>
<feature type="region of interest" description="Disordered" evidence="1">
    <location>
        <begin position="133"/>
        <end position="152"/>
    </location>
</feature>
<reference evidence="3 4" key="1">
    <citation type="journal article" date="2020" name="ISME J.">
        <title>Comparative genomics reveals insights into cyanobacterial evolution and habitat adaptation.</title>
        <authorList>
            <person name="Chen M.Y."/>
            <person name="Teng W.K."/>
            <person name="Zhao L."/>
            <person name="Hu C.X."/>
            <person name="Zhou Y.K."/>
            <person name="Han B.P."/>
            <person name="Song L.R."/>
            <person name="Shu W.S."/>
        </authorList>
    </citation>
    <scope>NUCLEOTIDE SEQUENCE [LARGE SCALE GENOMIC DNA]</scope>
    <source>
        <strain evidence="3 4">FACHB-1370</strain>
    </source>
</reference>
<gene>
    <name evidence="3" type="ORF">H6G72_22060</name>
</gene>
<proteinExistence type="predicted"/>